<evidence type="ECO:0000313" key="3">
    <source>
        <dbReference type="Proteomes" id="UP001576708"/>
    </source>
</evidence>
<protein>
    <submittedName>
        <fullName evidence="2">Uncharacterized protein</fullName>
    </submittedName>
</protein>
<accession>A0ABV4VDN9</accession>
<comment type="caution">
    <text evidence="2">The sequence shown here is derived from an EMBL/GenBank/DDBJ whole genome shotgun (WGS) entry which is preliminary data.</text>
</comment>
<feature type="coiled-coil region" evidence="1">
    <location>
        <begin position="144"/>
        <end position="178"/>
    </location>
</feature>
<keyword evidence="1" id="KW-0175">Coiled coil</keyword>
<evidence type="ECO:0000313" key="2">
    <source>
        <dbReference type="EMBL" id="MFB2618390.1"/>
    </source>
</evidence>
<dbReference type="RefSeq" id="WP_342200505.1">
    <property type="nucleotide sequence ID" value="NZ_JBCATE010000001.1"/>
</dbReference>
<dbReference type="EMBL" id="JBHFGU010000001">
    <property type="protein sequence ID" value="MFB2618390.1"/>
    <property type="molecule type" value="Genomic_DNA"/>
</dbReference>
<proteinExistence type="predicted"/>
<dbReference type="Proteomes" id="UP001576708">
    <property type="component" value="Unassembled WGS sequence"/>
</dbReference>
<organism evidence="2 3">
    <name type="scientific">Shewanella mangrovisoli</name>
    <dbReference type="NCBI Taxonomy" id="2864211"/>
    <lineage>
        <taxon>Bacteria</taxon>
        <taxon>Pseudomonadati</taxon>
        <taxon>Pseudomonadota</taxon>
        <taxon>Gammaproteobacteria</taxon>
        <taxon>Alteromonadales</taxon>
        <taxon>Shewanellaceae</taxon>
        <taxon>Shewanella</taxon>
    </lineage>
</organism>
<gene>
    <name evidence="2" type="ORF">ACE02W_01015</name>
</gene>
<sequence length="211" mass="24400">MRKTPSPFAWIQFNDKGMVIWAIKFFWDKGILINQPCDLAALESGLDQYKSRYGNELMFLRNMKDAWRAVVQRKANQKKDRVSITHSISSSHNKQLRGLAEKRKMPINKTLESLIEEDFQKLRKDGNVSKTAQKPTRNTTSDILLTHNHKIEEKNNKIKELTNILDELRCQSIELLELVNRASSLFGKEEKKKFIQLTEKLSELGIAIGNS</sequence>
<reference evidence="2 3" key="1">
    <citation type="submission" date="2024-09" db="EMBL/GenBank/DDBJ databases">
        <authorList>
            <person name="Zhang Y."/>
        </authorList>
    </citation>
    <scope>NUCLEOTIDE SEQUENCE [LARGE SCALE GENOMIC DNA]</scope>
    <source>
        <strain evidence="2 3">ZJ318</strain>
    </source>
</reference>
<keyword evidence="3" id="KW-1185">Reference proteome</keyword>
<evidence type="ECO:0000256" key="1">
    <source>
        <dbReference type="SAM" id="Coils"/>
    </source>
</evidence>
<name>A0ABV4VDN9_9GAMM</name>